<reference evidence="6 7" key="1">
    <citation type="submission" date="2011-01" db="EMBL/GenBank/DDBJ databases">
        <authorList>
            <person name="Weinstock G."/>
            <person name="Sodergren E."/>
            <person name="Clifton S."/>
            <person name="Fulton L."/>
            <person name="Fulton B."/>
            <person name="Courtney L."/>
            <person name="Fronick C."/>
            <person name="Harrison M."/>
            <person name="Strong C."/>
            <person name="Farmer C."/>
            <person name="Delahaunty K."/>
            <person name="Markovic C."/>
            <person name="Hall O."/>
            <person name="Minx P."/>
            <person name="Tomlinson C."/>
            <person name="Mitreva M."/>
            <person name="Hou S."/>
            <person name="Chen J."/>
            <person name="Wollam A."/>
            <person name="Pepin K.H."/>
            <person name="Johnson M."/>
            <person name="Bhonagiri V."/>
            <person name="Zhang X."/>
            <person name="Suruliraj S."/>
            <person name="Warren W."/>
            <person name="Chinwalla A."/>
            <person name="Mardis E.R."/>
            <person name="Wilson R.K."/>
        </authorList>
    </citation>
    <scope>NUCLEOTIDE SEQUENCE [LARGE SCALE GENOMIC DNA]</scope>
    <source>
        <strain evidence="7">DSM 22608 / JCM 16073 / KCTC 15190 / YIT 12066</strain>
    </source>
</reference>
<dbReference type="PRINTS" id="PR00039">
    <property type="entry name" value="HTHLYSR"/>
</dbReference>
<dbReference type="OrthoDB" id="646694at2"/>
<keyword evidence="3" id="KW-0238">DNA-binding</keyword>
<dbReference type="Gene3D" id="1.10.10.10">
    <property type="entry name" value="Winged helix-like DNA-binding domain superfamily/Winged helix DNA-binding domain"/>
    <property type="match status" value="1"/>
</dbReference>
<dbReference type="InterPro" id="IPR005119">
    <property type="entry name" value="LysR_subst-bd"/>
</dbReference>
<protein>
    <submittedName>
        <fullName evidence="6">Transcriptional regulator, LysR family</fullName>
    </submittedName>
</protein>
<dbReference type="PROSITE" id="PS50931">
    <property type="entry name" value="HTH_LYSR"/>
    <property type="match status" value="1"/>
</dbReference>
<evidence type="ECO:0000256" key="4">
    <source>
        <dbReference type="ARBA" id="ARBA00023163"/>
    </source>
</evidence>
<dbReference type="eggNOG" id="COG0583">
    <property type="taxonomic scope" value="Bacteria"/>
</dbReference>
<dbReference type="GO" id="GO:0005829">
    <property type="term" value="C:cytosol"/>
    <property type="evidence" value="ECO:0007669"/>
    <property type="project" value="TreeGrafter"/>
</dbReference>
<dbReference type="HOGENOM" id="CLU_039613_6_2_6"/>
<evidence type="ECO:0000313" key="6">
    <source>
        <dbReference type="EMBL" id="EFY06882.1"/>
    </source>
</evidence>
<keyword evidence="7" id="KW-1185">Reference proteome</keyword>
<evidence type="ECO:0000259" key="5">
    <source>
        <dbReference type="PROSITE" id="PS50931"/>
    </source>
</evidence>
<dbReference type="InterPro" id="IPR036388">
    <property type="entry name" value="WH-like_DNA-bd_sf"/>
</dbReference>
<dbReference type="AlphaFoldDB" id="E8LKS9"/>
<accession>E8LKS9</accession>
<dbReference type="Proteomes" id="UP000018458">
    <property type="component" value="Unassembled WGS sequence"/>
</dbReference>
<evidence type="ECO:0000256" key="1">
    <source>
        <dbReference type="ARBA" id="ARBA00009437"/>
    </source>
</evidence>
<keyword evidence="4" id="KW-0804">Transcription</keyword>
<dbReference type="InterPro" id="IPR050950">
    <property type="entry name" value="HTH-type_LysR_regulators"/>
</dbReference>
<dbReference type="InterPro" id="IPR000847">
    <property type="entry name" value="LysR_HTH_N"/>
</dbReference>
<dbReference type="GO" id="GO:0003700">
    <property type="term" value="F:DNA-binding transcription factor activity"/>
    <property type="evidence" value="ECO:0007669"/>
    <property type="project" value="InterPro"/>
</dbReference>
<feature type="domain" description="HTH lysR-type" evidence="5">
    <location>
        <begin position="2"/>
        <end position="59"/>
    </location>
</feature>
<dbReference type="Pfam" id="PF00126">
    <property type="entry name" value="HTH_1"/>
    <property type="match status" value="1"/>
</dbReference>
<evidence type="ECO:0000313" key="7">
    <source>
        <dbReference type="Proteomes" id="UP000018458"/>
    </source>
</evidence>
<dbReference type="CDD" id="cd05466">
    <property type="entry name" value="PBP2_LTTR_substrate"/>
    <property type="match status" value="1"/>
</dbReference>
<dbReference type="SUPFAM" id="SSF53850">
    <property type="entry name" value="Periplasmic binding protein-like II"/>
    <property type="match status" value="1"/>
</dbReference>
<dbReference type="FunFam" id="1.10.10.10:FF:000001">
    <property type="entry name" value="LysR family transcriptional regulator"/>
    <property type="match status" value="1"/>
</dbReference>
<evidence type="ECO:0000256" key="2">
    <source>
        <dbReference type="ARBA" id="ARBA00023015"/>
    </source>
</evidence>
<dbReference type="EMBL" id="AEVO01000072">
    <property type="protein sequence ID" value="EFY06882.1"/>
    <property type="molecule type" value="Genomic_DNA"/>
</dbReference>
<gene>
    <name evidence="6" type="ORF">HMPREF9444_01327</name>
</gene>
<comment type="similarity">
    <text evidence="1">Belongs to the LysR transcriptional regulatory family.</text>
</comment>
<sequence>MLEFRVLRYFLAIAREGNITRAANTLHVTQPTLSRQIQELEDRLGHKLFIRSSHSVALTEEGILLRKRAEEILDLVYKTEAEFDNYHDEIAGDVYVGGGETVAISFVADVINELISAYPKMHFHLYSGNASDVTYRLDRGLIDFGILIEPADISKYDYVRLPSSDKWGVIMKKDCHLAHKEFIEKTDLIGLPLIMSRQAIDAKEDNNFIRWFGDDFEKLNIIATFNLLFNAAMLVKSGSGYIVSIDNIINTGDDSELCFVPLKPELKSGLVLVWKKYQVFSPAALVFLQTLKNRL</sequence>
<dbReference type="SUPFAM" id="SSF46785">
    <property type="entry name" value="Winged helix' DNA-binding domain"/>
    <property type="match status" value="1"/>
</dbReference>
<dbReference type="STRING" id="762983.HMPREF9444_01327"/>
<organism evidence="6 7">
    <name type="scientific">Succinatimonas hippei (strain DSM 22608 / JCM 16073 / KCTC 15190 / YIT 12066)</name>
    <dbReference type="NCBI Taxonomy" id="762983"/>
    <lineage>
        <taxon>Bacteria</taxon>
        <taxon>Pseudomonadati</taxon>
        <taxon>Pseudomonadota</taxon>
        <taxon>Gammaproteobacteria</taxon>
        <taxon>Aeromonadales</taxon>
        <taxon>Succinivibrionaceae</taxon>
        <taxon>Succinatimonas</taxon>
    </lineage>
</organism>
<dbReference type="GO" id="GO:0003677">
    <property type="term" value="F:DNA binding"/>
    <property type="evidence" value="ECO:0007669"/>
    <property type="project" value="UniProtKB-KW"/>
</dbReference>
<comment type="caution">
    <text evidence="6">The sequence shown here is derived from an EMBL/GenBank/DDBJ whole genome shotgun (WGS) entry which is preliminary data.</text>
</comment>
<dbReference type="Gene3D" id="3.40.190.290">
    <property type="match status" value="1"/>
</dbReference>
<dbReference type="Pfam" id="PF03466">
    <property type="entry name" value="LysR_substrate"/>
    <property type="match status" value="1"/>
</dbReference>
<name>E8LKS9_SUCHY</name>
<dbReference type="RefSeq" id="WP_009143517.1">
    <property type="nucleotide sequence ID" value="NZ_GL831006.1"/>
</dbReference>
<evidence type="ECO:0000256" key="3">
    <source>
        <dbReference type="ARBA" id="ARBA00023125"/>
    </source>
</evidence>
<dbReference type="PANTHER" id="PTHR30419:SF8">
    <property type="entry name" value="NITROGEN ASSIMILATION TRANSCRIPTIONAL ACTIVATOR-RELATED"/>
    <property type="match status" value="1"/>
</dbReference>
<dbReference type="PANTHER" id="PTHR30419">
    <property type="entry name" value="HTH-TYPE TRANSCRIPTIONAL REGULATOR YBHD"/>
    <property type="match status" value="1"/>
</dbReference>
<keyword evidence="2" id="KW-0805">Transcription regulation</keyword>
<proteinExistence type="inferred from homology"/>
<dbReference type="InterPro" id="IPR036390">
    <property type="entry name" value="WH_DNA-bd_sf"/>
</dbReference>